<evidence type="ECO:0000313" key="2">
    <source>
        <dbReference type="EMBL" id="RZC74778.1"/>
    </source>
</evidence>
<accession>A0A4Y7KRJ8</accession>
<gene>
    <name evidence="2" type="ORF">C5167_050261</name>
</gene>
<feature type="region of interest" description="Disordered" evidence="1">
    <location>
        <begin position="55"/>
        <end position="89"/>
    </location>
</feature>
<reference evidence="2 3" key="1">
    <citation type="journal article" date="2018" name="Science">
        <title>The opium poppy genome and morphinan production.</title>
        <authorList>
            <person name="Guo L."/>
            <person name="Winzer T."/>
            <person name="Yang X."/>
            <person name="Li Y."/>
            <person name="Ning Z."/>
            <person name="He Z."/>
            <person name="Teodor R."/>
            <person name="Lu Y."/>
            <person name="Bowser T.A."/>
            <person name="Graham I.A."/>
            <person name="Ye K."/>
        </authorList>
    </citation>
    <scope>NUCLEOTIDE SEQUENCE [LARGE SCALE GENOMIC DNA]</scope>
    <source>
        <strain evidence="3">cv. HN1</strain>
        <tissue evidence="2">Leaves</tissue>
    </source>
</reference>
<protein>
    <submittedName>
        <fullName evidence="2">Uncharacterized protein</fullName>
    </submittedName>
</protein>
<dbReference type="Proteomes" id="UP000316621">
    <property type="component" value="Chromosome 8"/>
</dbReference>
<feature type="compositionally biased region" description="Basic and acidic residues" evidence="1">
    <location>
        <begin position="75"/>
        <end position="89"/>
    </location>
</feature>
<dbReference type="EMBL" id="CM010722">
    <property type="protein sequence ID" value="RZC74778.1"/>
    <property type="molecule type" value="Genomic_DNA"/>
</dbReference>
<organism evidence="2 3">
    <name type="scientific">Papaver somniferum</name>
    <name type="common">Opium poppy</name>
    <dbReference type="NCBI Taxonomy" id="3469"/>
    <lineage>
        <taxon>Eukaryota</taxon>
        <taxon>Viridiplantae</taxon>
        <taxon>Streptophyta</taxon>
        <taxon>Embryophyta</taxon>
        <taxon>Tracheophyta</taxon>
        <taxon>Spermatophyta</taxon>
        <taxon>Magnoliopsida</taxon>
        <taxon>Ranunculales</taxon>
        <taxon>Papaveraceae</taxon>
        <taxon>Papaveroideae</taxon>
        <taxon>Papaver</taxon>
    </lineage>
</organism>
<proteinExistence type="predicted"/>
<sequence length="89" mass="10364">MANRVLLLLTMASRGDPNTSLENLRKIRYQATTGADFLTKESNLKIGCSHRRMLEKKSESRTIEYQQRRASQRRPSVEKNEPILSYNEH</sequence>
<keyword evidence="3" id="KW-1185">Reference proteome</keyword>
<name>A0A4Y7KRJ8_PAPSO</name>
<dbReference type="AlphaFoldDB" id="A0A4Y7KRJ8"/>
<dbReference type="Gramene" id="RZC74778">
    <property type="protein sequence ID" value="RZC74778"/>
    <property type="gene ID" value="C5167_050261"/>
</dbReference>
<evidence type="ECO:0000256" key="1">
    <source>
        <dbReference type="SAM" id="MobiDB-lite"/>
    </source>
</evidence>
<evidence type="ECO:0000313" key="3">
    <source>
        <dbReference type="Proteomes" id="UP000316621"/>
    </source>
</evidence>